<evidence type="ECO:0000259" key="1">
    <source>
        <dbReference type="Pfam" id="PF13480"/>
    </source>
</evidence>
<comment type="caution">
    <text evidence="2">The sequence shown here is derived from an EMBL/GenBank/DDBJ whole genome shotgun (WGS) entry which is preliminary data.</text>
</comment>
<dbReference type="EMBL" id="JACIDC010000008">
    <property type="protein sequence ID" value="MBB4040791.1"/>
    <property type="molecule type" value="Genomic_DNA"/>
</dbReference>
<dbReference type="GO" id="GO:0016740">
    <property type="term" value="F:transferase activity"/>
    <property type="evidence" value="ECO:0007669"/>
    <property type="project" value="UniProtKB-KW"/>
</dbReference>
<dbReference type="Pfam" id="PF13480">
    <property type="entry name" value="Acetyltransf_6"/>
    <property type="match status" value="1"/>
</dbReference>
<keyword evidence="3" id="KW-1185">Reference proteome</keyword>
<dbReference type="Gene3D" id="3.40.630.30">
    <property type="match status" value="1"/>
</dbReference>
<keyword evidence="2" id="KW-0808">Transferase</keyword>
<sequence length="373" mass="42262">MTAVEVIDDLSRLEAIEKEWHALARDIPWPMAQFEWIISAARTYSRERLYLVTIREAGALQAAAPLILQNYGLTHRLECLDRDLSEPQGLIARSCHYRKLLFKALRNLHYPFILRGVPAECEEVECFDSAPGFGLNLVTASCCKDSFVPFDDPGRDVEQRMSQSRRTTLRRKRRAAEKHGLVRFSILHPDPNDFPRMFDEFLRVESSGWKGKAATGLRHDHKRASFFRTYCAQMAGEGALRFGFMTIGDATAAVRIDVIWGKKSWELKIGYDETFAKYSPGLLLSHEALKSGQANGLLGHHFLGTAEPWHDTWAAEKTHRVVLRHYPATMAGGMAFMQDACTHLGHGMSKLFQKHLTVRASSDHHPFSAVIKK</sequence>
<name>A0A7W6IFZ1_9HYPH</name>
<dbReference type="RefSeq" id="WP_084021060.1">
    <property type="nucleotide sequence ID" value="NZ_JACIDC010000008.1"/>
</dbReference>
<organism evidence="2 3">
    <name type="scientific">Microvirga flocculans</name>
    <dbReference type="NCBI Taxonomy" id="217168"/>
    <lineage>
        <taxon>Bacteria</taxon>
        <taxon>Pseudomonadati</taxon>
        <taxon>Pseudomonadota</taxon>
        <taxon>Alphaproteobacteria</taxon>
        <taxon>Hyphomicrobiales</taxon>
        <taxon>Methylobacteriaceae</taxon>
        <taxon>Microvirga</taxon>
    </lineage>
</organism>
<dbReference type="InterPro" id="IPR016181">
    <property type="entry name" value="Acyl_CoA_acyltransferase"/>
</dbReference>
<accession>A0A7W6IFZ1</accession>
<protein>
    <submittedName>
        <fullName evidence="2">CelD/BcsL family acetyltransferase involved in cellulose biosynthesis</fullName>
    </submittedName>
</protein>
<dbReference type="SUPFAM" id="SSF55729">
    <property type="entry name" value="Acyl-CoA N-acyltransferases (Nat)"/>
    <property type="match status" value="1"/>
</dbReference>
<dbReference type="InterPro" id="IPR038740">
    <property type="entry name" value="BioF2-like_GNAT_dom"/>
</dbReference>
<feature type="domain" description="BioF2-like acetyltransferase" evidence="1">
    <location>
        <begin position="164"/>
        <end position="309"/>
    </location>
</feature>
<dbReference type="Proteomes" id="UP000519439">
    <property type="component" value="Unassembled WGS sequence"/>
</dbReference>
<dbReference type="AlphaFoldDB" id="A0A7W6IFZ1"/>
<reference evidence="2 3" key="1">
    <citation type="submission" date="2020-08" db="EMBL/GenBank/DDBJ databases">
        <title>Genomic Encyclopedia of Type Strains, Phase IV (KMG-IV): sequencing the most valuable type-strain genomes for metagenomic binning, comparative biology and taxonomic classification.</title>
        <authorList>
            <person name="Goeker M."/>
        </authorList>
    </citation>
    <scope>NUCLEOTIDE SEQUENCE [LARGE SCALE GENOMIC DNA]</scope>
    <source>
        <strain evidence="2 3">DSM 15743</strain>
    </source>
</reference>
<proteinExistence type="predicted"/>
<evidence type="ECO:0000313" key="2">
    <source>
        <dbReference type="EMBL" id="MBB4040791.1"/>
    </source>
</evidence>
<gene>
    <name evidence="2" type="ORF">GGR34_002450</name>
</gene>
<evidence type="ECO:0000313" key="3">
    <source>
        <dbReference type="Proteomes" id="UP000519439"/>
    </source>
</evidence>